<evidence type="ECO:0000313" key="6">
    <source>
        <dbReference type="Proteomes" id="UP000242915"/>
    </source>
</evidence>
<keyword evidence="6" id="KW-1185">Reference proteome</keyword>
<dbReference type="EMBL" id="FZOG01000004">
    <property type="protein sequence ID" value="SNS73030.1"/>
    <property type="molecule type" value="Genomic_DNA"/>
</dbReference>
<name>A0A239GV75_9PSED</name>
<gene>
    <name evidence="5" type="ORF">SAMN05216255_3166</name>
</gene>
<protein>
    <submittedName>
        <fullName evidence="5">Amino acid ABC transporter substrate-binding protein, PAAT family</fullName>
    </submittedName>
</protein>
<dbReference type="PANTHER" id="PTHR35936:SF35">
    <property type="entry name" value="L-CYSTINE-BINDING PROTEIN TCYJ"/>
    <property type="match status" value="1"/>
</dbReference>
<dbReference type="RefSeq" id="WP_089360473.1">
    <property type="nucleotide sequence ID" value="NZ_FZOG01000004.1"/>
</dbReference>
<feature type="domain" description="Solute-binding protein family 3/N-terminal" evidence="4">
    <location>
        <begin position="20"/>
        <end position="242"/>
    </location>
</feature>
<proteinExistence type="inferred from homology"/>
<dbReference type="SUPFAM" id="SSF53850">
    <property type="entry name" value="Periplasmic binding protein-like II"/>
    <property type="match status" value="1"/>
</dbReference>
<evidence type="ECO:0000256" key="1">
    <source>
        <dbReference type="ARBA" id="ARBA00010333"/>
    </source>
</evidence>
<organism evidence="5 6">
    <name type="scientific">Pseudomonas segetis</name>
    <dbReference type="NCBI Taxonomy" id="298908"/>
    <lineage>
        <taxon>Bacteria</taxon>
        <taxon>Pseudomonadati</taxon>
        <taxon>Pseudomonadota</taxon>
        <taxon>Gammaproteobacteria</taxon>
        <taxon>Pseudomonadales</taxon>
        <taxon>Pseudomonadaceae</taxon>
        <taxon>Pseudomonas</taxon>
    </lineage>
</organism>
<evidence type="ECO:0000313" key="5">
    <source>
        <dbReference type="EMBL" id="SNS73030.1"/>
    </source>
</evidence>
<reference evidence="6" key="1">
    <citation type="submission" date="2017-06" db="EMBL/GenBank/DDBJ databases">
        <authorList>
            <person name="Varghese N."/>
            <person name="Submissions S."/>
        </authorList>
    </citation>
    <scope>NUCLEOTIDE SEQUENCE [LARGE SCALE GENOMIC DNA]</scope>
    <source>
        <strain evidence="6">CIP 108523</strain>
    </source>
</reference>
<feature type="chain" id="PRO_5013009144" evidence="3">
    <location>
        <begin position="19"/>
        <end position="242"/>
    </location>
</feature>
<evidence type="ECO:0000256" key="3">
    <source>
        <dbReference type="SAM" id="SignalP"/>
    </source>
</evidence>
<dbReference type="Gene3D" id="3.40.190.10">
    <property type="entry name" value="Periplasmic binding protein-like II"/>
    <property type="match status" value="2"/>
</dbReference>
<comment type="similarity">
    <text evidence="1">Belongs to the bacterial solute-binding protein 3 family.</text>
</comment>
<dbReference type="AlphaFoldDB" id="A0A239GV75"/>
<feature type="signal peptide" evidence="3">
    <location>
        <begin position="1"/>
        <end position="18"/>
    </location>
</feature>
<dbReference type="Pfam" id="PF00497">
    <property type="entry name" value="SBP_bac_3"/>
    <property type="match status" value="1"/>
</dbReference>
<accession>A0A239GV75</accession>
<keyword evidence="2 3" id="KW-0732">Signal</keyword>
<dbReference type="Proteomes" id="UP000242915">
    <property type="component" value="Unassembled WGS sequence"/>
</dbReference>
<evidence type="ECO:0000259" key="4">
    <source>
        <dbReference type="SMART" id="SM00062"/>
    </source>
</evidence>
<evidence type="ECO:0000256" key="2">
    <source>
        <dbReference type="ARBA" id="ARBA00022729"/>
    </source>
</evidence>
<dbReference type="SMART" id="SM00062">
    <property type="entry name" value="PBPb"/>
    <property type="match status" value="1"/>
</dbReference>
<dbReference type="PANTHER" id="PTHR35936">
    <property type="entry name" value="MEMBRANE-BOUND LYTIC MUREIN TRANSGLYCOSYLASE F"/>
    <property type="match status" value="1"/>
</dbReference>
<dbReference type="InterPro" id="IPR001638">
    <property type="entry name" value="Solute-binding_3/MltF_N"/>
</dbReference>
<sequence>MRYLLLGLLLCICAPVSAAPLLAVADDQFAPYSFTQAHSETPMGLDVDLVSAVLSEAKLDFRIRLYPWQRVKQMLERNEANLAFAFAGTAERMNQYLLVGPLRTGATVFMTTHKTAITDWQSLEDLAPYVIGQVRGYAYETTFDHAELSRDTSALNPRQLVSMLLAGRIDIIIGDKTQLMYFVQEQNSASKVRILPRVLVEMPRYAAFNKNDQQHAKAFASALQRLKDNGKLDAILKRWQYD</sequence>